<feature type="domain" description="Dermonecrotic toxin N-terminal" evidence="2">
    <location>
        <begin position="36"/>
        <end position="152"/>
    </location>
</feature>
<evidence type="ECO:0000313" key="3">
    <source>
        <dbReference type="EMBL" id="EIK60828.1"/>
    </source>
</evidence>
<dbReference type="AlphaFoldDB" id="I4K7Y8"/>
<accession>I4K7Y8</accession>
<dbReference type="Proteomes" id="UP000003213">
    <property type="component" value="Chromosome"/>
</dbReference>
<dbReference type="EMBL" id="AHPN01000001">
    <property type="protein sequence ID" value="EIK60828.1"/>
    <property type="molecule type" value="Genomic_DNA"/>
</dbReference>
<protein>
    <recommendedName>
        <fullName evidence="2">Dermonecrotic toxin N-terminal domain-containing protein</fullName>
    </recommendedName>
</protein>
<dbReference type="InterPro" id="IPR046673">
    <property type="entry name" value="ToxA_N"/>
</dbReference>
<name>I4K7Y8_9PSED</name>
<evidence type="ECO:0000259" key="2">
    <source>
        <dbReference type="Pfam" id="PF20178"/>
    </source>
</evidence>
<proteinExistence type="predicted"/>
<feature type="region of interest" description="Disordered" evidence="1">
    <location>
        <begin position="1"/>
        <end position="38"/>
    </location>
</feature>
<comment type="caution">
    <text evidence="3">The sequence shown here is derived from an EMBL/GenBank/DDBJ whole genome shotgun (WGS) entry which is preliminary data.</text>
</comment>
<evidence type="ECO:0000256" key="1">
    <source>
        <dbReference type="SAM" id="MobiDB-lite"/>
    </source>
</evidence>
<sequence>MNVNSPTPQRPIGPSVSTEQAGPVRNVRSTGNTDPVDQARKKFLDDGETEYLGGTLTAGGYQLTKAAVKPDKPGAPYVSVSTFAVDGVQSKDMMVIKRVPATAEGPNFIVYMPEDEVTSFHEFNTVEELTEWVKAVAKNPAELDRFARHFSHSEAPKQEERVRTRLSEFGSEKDSCVVVGSFGRERGDIFERLNKDVTVPPVEVNGLSNVKLYKLESNGQATYIGTREDGKNVLFDYDAYGNFRGGSQDGYYFVRNGLNNKDPLGEPITIAEFTKQKVAAQAYSKTGPNDLSDFWGYLIKQLRNPGDGLGTALQQFGVPDDVAASIEEVLKNPVKGTLLQLNHDNRLGKIFGVSQEVMDAQLEKFGNEAQSNIPQYDKWRDRLNTVADVIERKVGTPEEATPEVKV</sequence>
<dbReference type="Pfam" id="PF20178">
    <property type="entry name" value="ToxA_N"/>
    <property type="match status" value="1"/>
</dbReference>
<dbReference type="PATRIC" id="fig|1038924.3.peg.2608"/>
<gene>
    <name evidence="3" type="ORF">PflSS101_2654</name>
</gene>
<reference evidence="3 4" key="1">
    <citation type="journal article" date="2012" name="PLoS Genet.">
        <title>Comparative Genomics of Plant-Associated Pseudomonas spp.: Insights into Diversity and Inheritance of Traits Involved in Multitrophic Interactions.</title>
        <authorList>
            <person name="Loper J.E."/>
            <person name="Hassan K.A."/>
            <person name="Mavrodi D.V."/>
            <person name="Davis E.W.II."/>
            <person name="Lim C.K."/>
            <person name="Shaffer B.T."/>
            <person name="Elbourne L.D."/>
            <person name="Stockwell V.O."/>
            <person name="Hartney S.L."/>
            <person name="Breakwell K."/>
            <person name="Henkels M.D."/>
            <person name="Tetu S.G."/>
            <person name="Rangel L.I."/>
            <person name="Kidarsa T.A."/>
            <person name="Wilson N.L."/>
            <person name="van de Mortel J.E."/>
            <person name="Song C."/>
            <person name="Blumhagen R."/>
            <person name="Radune D."/>
            <person name="Hostetler J.B."/>
            <person name="Brinkac L.M."/>
            <person name="Durkin A.S."/>
            <person name="Kluepfel D.A."/>
            <person name="Wechter W.P."/>
            <person name="Anderson A.J."/>
            <person name="Kim Y.C."/>
            <person name="Pierson L.S.III."/>
            <person name="Pierson E.A."/>
            <person name="Lindow S.E."/>
            <person name="Kobayashi D.Y."/>
            <person name="Raaijmakers J.M."/>
            <person name="Weller D.M."/>
            <person name="Thomashow L.S."/>
            <person name="Allen A.E."/>
            <person name="Paulsen I.T."/>
        </authorList>
    </citation>
    <scope>NUCLEOTIDE SEQUENCE [LARGE SCALE GENOMIC DNA]</scope>
    <source>
        <strain evidence="3 4">SS101</strain>
    </source>
</reference>
<dbReference type="HOGENOM" id="CLU_677685_0_0_6"/>
<evidence type="ECO:0000313" key="4">
    <source>
        <dbReference type="Proteomes" id="UP000003213"/>
    </source>
</evidence>
<dbReference type="RefSeq" id="WP_003191285.1">
    <property type="nucleotide sequence ID" value="NZ_CM001513.1"/>
</dbReference>
<organism evidence="3 4">
    <name type="scientific">Pseudomonas lactis</name>
    <dbReference type="NCBI Taxonomy" id="1615674"/>
    <lineage>
        <taxon>Bacteria</taxon>
        <taxon>Pseudomonadati</taxon>
        <taxon>Pseudomonadota</taxon>
        <taxon>Gammaproteobacteria</taxon>
        <taxon>Pseudomonadales</taxon>
        <taxon>Pseudomonadaceae</taxon>
        <taxon>Pseudomonas</taxon>
    </lineage>
</organism>